<dbReference type="GO" id="GO:0046872">
    <property type="term" value="F:metal ion binding"/>
    <property type="evidence" value="ECO:0007669"/>
    <property type="project" value="UniProtKB-KW"/>
</dbReference>
<dbReference type="Pfam" id="PF01321">
    <property type="entry name" value="Creatinase_N"/>
    <property type="match status" value="1"/>
</dbReference>
<dbReference type="FunFam" id="3.90.230.10:FF:000014">
    <property type="entry name" value="Aminopeptidase P family protein"/>
    <property type="match status" value="1"/>
</dbReference>
<dbReference type="CDD" id="cd01092">
    <property type="entry name" value="APP-like"/>
    <property type="match status" value="1"/>
</dbReference>
<dbReference type="Proteomes" id="UP000481087">
    <property type="component" value="Unassembled WGS sequence"/>
</dbReference>
<comment type="cofactor">
    <cofactor evidence="1">
        <name>Mn(2+)</name>
        <dbReference type="ChEBI" id="CHEBI:29035"/>
    </cofactor>
</comment>
<dbReference type="InterPro" id="IPR029149">
    <property type="entry name" value="Creatin/AminoP/Spt16_N"/>
</dbReference>
<dbReference type="InterPro" id="IPR000587">
    <property type="entry name" value="Creatinase_N"/>
</dbReference>
<organism evidence="7 8">
    <name type="scientific">Paenibacillus silvestris</name>
    <dbReference type="NCBI Taxonomy" id="2606219"/>
    <lineage>
        <taxon>Bacteria</taxon>
        <taxon>Bacillati</taxon>
        <taxon>Bacillota</taxon>
        <taxon>Bacilli</taxon>
        <taxon>Bacillales</taxon>
        <taxon>Paenibacillaceae</taxon>
        <taxon>Paenibacillus</taxon>
    </lineage>
</organism>
<evidence type="ECO:0000256" key="4">
    <source>
        <dbReference type="ARBA" id="ARBA00022801"/>
    </source>
</evidence>
<dbReference type="PANTHER" id="PTHR46112:SF3">
    <property type="entry name" value="AMINOPEPTIDASE YPDF"/>
    <property type="match status" value="1"/>
</dbReference>
<dbReference type="InterPro" id="IPR000994">
    <property type="entry name" value="Pept_M24"/>
</dbReference>
<proteinExistence type="inferred from homology"/>
<dbReference type="PANTHER" id="PTHR46112">
    <property type="entry name" value="AMINOPEPTIDASE"/>
    <property type="match status" value="1"/>
</dbReference>
<keyword evidence="3" id="KW-0479">Metal-binding</keyword>
<keyword evidence="8" id="KW-1185">Reference proteome</keyword>
<gene>
    <name evidence="7" type="ORF">GQF01_19300</name>
</gene>
<protein>
    <submittedName>
        <fullName evidence="7">M24 family metallopeptidase</fullName>
    </submittedName>
</protein>
<dbReference type="SUPFAM" id="SSF55920">
    <property type="entry name" value="Creatinase/aminopeptidase"/>
    <property type="match status" value="1"/>
</dbReference>
<feature type="domain" description="Peptidase M24" evidence="5">
    <location>
        <begin position="138"/>
        <end position="340"/>
    </location>
</feature>
<evidence type="ECO:0000256" key="1">
    <source>
        <dbReference type="ARBA" id="ARBA00001936"/>
    </source>
</evidence>
<dbReference type="GO" id="GO:0008235">
    <property type="term" value="F:metalloexopeptidase activity"/>
    <property type="evidence" value="ECO:0007669"/>
    <property type="project" value="UniProtKB-ARBA"/>
</dbReference>
<feature type="domain" description="Creatinase N-terminal" evidence="6">
    <location>
        <begin position="5"/>
        <end position="130"/>
    </location>
</feature>
<comment type="similarity">
    <text evidence="2">Belongs to the peptidase M24B family.</text>
</comment>
<accession>A0A6L8V3Y6</accession>
<dbReference type="RefSeq" id="WP_161408549.1">
    <property type="nucleotide sequence ID" value="NZ_WTUZ01000021.1"/>
</dbReference>
<evidence type="ECO:0000259" key="6">
    <source>
        <dbReference type="Pfam" id="PF01321"/>
    </source>
</evidence>
<sequence length="357" mass="39433">MQEKRIERLRKVMQEQNLPAVLITNAYNRTYVSGFTGSSGYVLITLDRAILLTDFRYMTQAPQQAKLFEVVEHKAKVMDAVKELLNQQGIAQLGFEQGDVSYGDFLSYQEALPGIQLLPTAKLVEGIRMVKDDAELQVMQEAADLADQTFSHILSYIKPGVKELDIALEIEMFIRKNGGTSTSFETIVASGERSALPHGKASDRVLQINEFVKLDFGAYYKGYCSDITRTVMLGKPTDKHKEIYDIVLEAQLTCLANLKPGIAGREGDAFARDVIVKHGYGDYFGHGTGHGLGMEVHESPRLSKTEDTILTPGMVVTVEPGIYLPGFGGVRIEDDAVITDTGIKILTSSTKDFLIID</sequence>
<dbReference type="InterPro" id="IPR050659">
    <property type="entry name" value="Peptidase_M24B"/>
</dbReference>
<dbReference type="Pfam" id="PF00557">
    <property type="entry name" value="Peptidase_M24"/>
    <property type="match status" value="1"/>
</dbReference>
<evidence type="ECO:0000256" key="3">
    <source>
        <dbReference type="ARBA" id="ARBA00022723"/>
    </source>
</evidence>
<evidence type="ECO:0000256" key="2">
    <source>
        <dbReference type="ARBA" id="ARBA00008766"/>
    </source>
</evidence>
<evidence type="ECO:0000259" key="5">
    <source>
        <dbReference type="Pfam" id="PF00557"/>
    </source>
</evidence>
<dbReference type="Gene3D" id="3.90.230.10">
    <property type="entry name" value="Creatinase/methionine aminopeptidase superfamily"/>
    <property type="match status" value="1"/>
</dbReference>
<dbReference type="InterPro" id="IPR001131">
    <property type="entry name" value="Peptidase_M24B_aminopep-P_CS"/>
</dbReference>
<dbReference type="PRINTS" id="PR00599">
    <property type="entry name" value="MAPEPTIDASE"/>
</dbReference>
<dbReference type="GO" id="GO:0004177">
    <property type="term" value="F:aminopeptidase activity"/>
    <property type="evidence" value="ECO:0007669"/>
    <property type="project" value="UniProtKB-ARBA"/>
</dbReference>
<dbReference type="EMBL" id="WTUZ01000021">
    <property type="protein sequence ID" value="MZQ84266.1"/>
    <property type="molecule type" value="Genomic_DNA"/>
</dbReference>
<dbReference type="AlphaFoldDB" id="A0A6L8V3Y6"/>
<dbReference type="InterPro" id="IPR001714">
    <property type="entry name" value="Pept_M24_MAP"/>
</dbReference>
<dbReference type="Gene3D" id="3.40.350.10">
    <property type="entry name" value="Creatinase/prolidase N-terminal domain"/>
    <property type="match status" value="1"/>
</dbReference>
<reference evidence="7 8" key="1">
    <citation type="submission" date="2019-12" db="EMBL/GenBank/DDBJ databases">
        <title>Paenibacillus sp. nov. sp. isolated from soil.</title>
        <authorList>
            <person name="Kim J."/>
            <person name="Jeong S.E."/>
            <person name="Jung H.S."/>
            <person name="Jeon C.O."/>
        </authorList>
    </citation>
    <scope>NUCLEOTIDE SEQUENCE [LARGE SCALE GENOMIC DNA]</scope>
    <source>
        <strain evidence="7 8">5J-6</strain>
    </source>
</reference>
<evidence type="ECO:0000313" key="8">
    <source>
        <dbReference type="Proteomes" id="UP000481087"/>
    </source>
</evidence>
<dbReference type="SUPFAM" id="SSF53092">
    <property type="entry name" value="Creatinase/prolidase N-terminal domain"/>
    <property type="match status" value="1"/>
</dbReference>
<keyword evidence="4" id="KW-0378">Hydrolase</keyword>
<dbReference type="PROSITE" id="PS00491">
    <property type="entry name" value="PROLINE_PEPTIDASE"/>
    <property type="match status" value="1"/>
</dbReference>
<comment type="caution">
    <text evidence="7">The sequence shown here is derived from an EMBL/GenBank/DDBJ whole genome shotgun (WGS) entry which is preliminary data.</text>
</comment>
<evidence type="ECO:0000313" key="7">
    <source>
        <dbReference type="EMBL" id="MZQ84266.1"/>
    </source>
</evidence>
<dbReference type="InterPro" id="IPR036005">
    <property type="entry name" value="Creatinase/aminopeptidase-like"/>
</dbReference>
<name>A0A6L8V3Y6_9BACL</name>